<reference evidence="1 2" key="1">
    <citation type="journal article" date="2012" name="PLoS ONE">
        <title>The purine-utilizing bacterium Clostridium acidurici 9a: a genome-guided metabolic reconsideration.</title>
        <authorList>
            <person name="Hartwich K."/>
            <person name="Poehlein A."/>
            <person name="Daniel R."/>
        </authorList>
    </citation>
    <scope>NUCLEOTIDE SEQUENCE [LARGE SCALE GENOMIC DNA]</scope>
    <source>
        <strain evidence="2">ATCC 7906 / DSM 604 / BCRC 14475 / CIP 104303 / KCTC 5404 / NCIMB 10678 / 9a</strain>
    </source>
</reference>
<dbReference type="eggNOG" id="ENOG5032UEQ">
    <property type="taxonomic scope" value="Bacteria"/>
</dbReference>
<name>K0AY97_GOTA9</name>
<dbReference type="OrthoDB" id="2078434at2"/>
<dbReference type="KEGG" id="cad:Curi_c12070"/>
<organism evidence="1 2">
    <name type="scientific">Gottschalkia acidurici (strain ATCC 7906 / DSM 604 / BCRC 14475 / CIP 104303 / KCTC 5404 / NCIMB 10678 / 9a)</name>
    <name type="common">Clostridium acidurici</name>
    <dbReference type="NCBI Taxonomy" id="1128398"/>
    <lineage>
        <taxon>Bacteria</taxon>
        <taxon>Bacillati</taxon>
        <taxon>Bacillota</taxon>
        <taxon>Tissierellia</taxon>
        <taxon>Tissierellales</taxon>
        <taxon>Gottschalkiaceae</taxon>
        <taxon>Gottschalkia</taxon>
    </lineage>
</organism>
<accession>K0AY97</accession>
<dbReference type="RefSeq" id="WP_014967356.1">
    <property type="nucleotide sequence ID" value="NC_018664.1"/>
</dbReference>
<sequence length="385" mass="45378">MNKQKFKVIMGNEDNNNYKKYKFIKAEVTNTRLMGVIGLVIYWELEDGGKYCQLFHLDAEEYGIDDYESMINEEDEDINKRKLMMMGGLGGEFISISEKEARYLVCEFANRNNKFSTYIPSPEEYEFILNVKVELEQSEISTLWNKICEKITSVNQIINYFIMRSVGKDYEASRYLSLKDIDYNPVKNASILLKNVISETNGDDIESYTTESLIDFEDKHKIVISKIRVQDTELGLKIVDAEIKEVMKISRIEAGFKLNKKEYILVYDIKDRERIIGAFDLLKPHAMKGYFEDGYLYTEFNLDNKHVSNRVYYLNDDVYGVYYITEGNELIVATYDYRILEEIEDYFLEDRFKDILALKEKVEMNQSILYEFINSDCDTFRDFLK</sequence>
<protein>
    <submittedName>
        <fullName evidence="1">Uncharacterized protein</fullName>
    </submittedName>
</protein>
<evidence type="ECO:0000313" key="1">
    <source>
        <dbReference type="EMBL" id="AFS78219.1"/>
    </source>
</evidence>
<dbReference type="EMBL" id="CP003326">
    <property type="protein sequence ID" value="AFS78219.1"/>
    <property type="molecule type" value="Genomic_DNA"/>
</dbReference>
<dbReference type="HOGENOM" id="CLU_057995_0_0_9"/>
<dbReference type="STRING" id="1128398.Curi_c12070"/>
<dbReference type="AlphaFoldDB" id="K0AY97"/>
<evidence type="ECO:0000313" key="2">
    <source>
        <dbReference type="Proteomes" id="UP000006094"/>
    </source>
</evidence>
<dbReference type="Proteomes" id="UP000006094">
    <property type="component" value="Chromosome"/>
</dbReference>
<gene>
    <name evidence="1" type="ordered locus">Curi_c12070</name>
</gene>
<keyword evidence="2" id="KW-1185">Reference proteome</keyword>
<proteinExistence type="predicted"/>